<accession>A0A7K3WU17</accession>
<protein>
    <recommendedName>
        <fullName evidence="3">Lipoprotein</fullName>
    </recommendedName>
</protein>
<dbReference type="RefSeq" id="WP_163285549.1">
    <property type="nucleotide sequence ID" value="NZ_JAAGVY010000020.1"/>
</dbReference>
<evidence type="ECO:0000313" key="1">
    <source>
        <dbReference type="EMBL" id="NEN24155.1"/>
    </source>
</evidence>
<gene>
    <name evidence="1" type="ORF">G3O08_11645</name>
</gene>
<evidence type="ECO:0000313" key="2">
    <source>
        <dbReference type="Proteomes" id="UP000486602"/>
    </source>
</evidence>
<reference evidence="1 2" key="1">
    <citation type="submission" date="2020-02" db="EMBL/GenBank/DDBJ databases">
        <title>Out from the shadows clarifying the taxonomy of the family Cryomorphaceae and related taxa by utilizing the GTDB taxonomic framework.</title>
        <authorList>
            <person name="Bowman J.P."/>
        </authorList>
    </citation>
    <scope>NUCLEOTIDE SEQUENCE [LARGE SCALE GENOMIC DNA]</scope>
    <source>
        <strain evidence="1 2">QSSC 1-22</strain>
    </source>
</reference>
<name>A0A7K3WU17_9FLAO</name>
<keyword evidence="2" id="KW-1185">Reference proteome</keyword>
<comment type="caution">
    <text evidence="1">The sequence shown here is derived from an EMBL/GenBank/DDBJ whole genome shotgun (WGS) entry which is preliminary data.</text>
</comment>
<dbReference type="EMBL" id="JAAGVY010000020">
    <property type="protein sequence ID" value="NEN24155.1"/>
    <property type="molecule type" value="Genomic_DNA"/>
</dbReference>
<dbReference type="PROSITE" id="PS51257">
    <property type="entry name" value="PROKAR_LIPOPROTEIN"/>
    <property type="match status" value="1"/>
</dbReference>
<sequence length="138" mass="16161">MKKGNYIVVVILLTCGLASCFSNKYEEIGQKRVEGSENLQVKFFQLDVFEHISPIDFELLNENDSVLIHREYLTGETPMMESVDKFSPFLYDSIFYICYPYPKVLAIHHLDISKSQMPRDTLLRKLRKHDRKLIDGKK</sequence>
<evidence type="ECO:0008006" key="3">
    <source>
        <dbReference type="Google" id="ProtNLM"/>
    </source>
</evidence>
<proteinExistence type="predicted"/>
<dbReference type="AlphaFoldDB" id="A0A7K3WU17"/>
<organism evidence="1 2">
    <name type="scientific">Cryomorpha ignava</name>
    <dbReference type="NCBI Taxonomy" id="101383"/>
    <lineage>
        <taxon>Bacteria</taxon>
        <taxon>Pseudomonadati</taxon>
        <taxon>Bacteroidota</taxon>
        <taxon>Flavobacteriia</taxon>
        <taxon>Flavobacteriales</taxon>
        <taxon>Cryomorphaceae</taxon>
        <taxon>Cryomorpha</taxon>
    </lineage>
</organism>
<dbReference type="Proteomes" id="UP000486602">
    <property type="component" value="Unassembled WGS sequence"/>
</dbReference>